<name>A0A7R9Y1I8_9VIRI</name>
<reference evidence="2" key="1">
    <citation type="submission" date="2021-01" db="EMBL/GenBank/DDBJ databases">
        <authorList>
            <person name="Corre E."/>
            <person name="Pelletier E."/>
            <person name="Niang G."/>
            <person name="Scheremetjew M."/>
            <person name="Finn R."/>
            <person name="Kale V."/>
            <person name="Holt S."/>
            <person name="Cochrane G."/>
            <person name="Meng A."/>
            <person name="Brown T."/>
            <person name="Cohen L."/>
        </authorList>
    </citation>
    <scope>NUCLEOTIDE SEQUENCE</scope>
    <source>
        <strain evidence="2">CCMP1413</strain>
    </source>
</reference>
<keyword evidence="1" id="KW-0812">Transmembrane</keyword>
<protein>
    <submittedName>
        <fullName evidence="2">Uncharacterized protein</fullName>
    </submittedName>
</protein>
<feature type="transmembrane region" description="Helical" evidence="1">
    <location>
        <begin position="15"/>
        <end position="35"/>
    </location>
</feature>
<evidence type="ECO:0000256" key="1">
    <source>
        <dbReference type="SAM" id="Phobius"/>
    </source>
</evidence>
<feature type="transmembrane region" description="Helical" evidence="1">
    <location>
        <begin position="88"/>
        <end position="107"/>
    </location>
</feature>
<dbReference type="AlphaFoldDB" id="A0A7R9Y1I8"/>
<dbReference type="EMBL" id="HBDZ01008447">
    <property type="protein sequence ID" value="CAD8240101.1"/>
    <property type="molecule type" value="Transcribed_RNA"/>
</dbReference>
<keyword evidence="1" id="KW-0472">Membrane</keyword>
<gene>
    <name evidence="2" type="ORF">PCOL08062_LOCUS6457</name>
</gene>
<proteinExistence type="predicted"/>
<sequence>MVAAATLRRARAEGFSYQAAGTGAALTLAALAIAWGTTSVFRMQSVLAVLLCILCFTQPRGDMEHALLYAIDSFANDMRLSKRVATGATWAIAAAWGSSHWLAWALMG</sequence>
<evidence type="ECO:0000313" key="2">
    <source>
        <dbReference type="EMBL" id="CAD8240101.1"/>
    </source>
</evidence>
<accession>A0A7R9Y1I8</accession>
<organism evidence="2">
    <name type="scientific">Prasinoderma coloniale</name>
    <dbReference type="NCBI Taxonomy" id="156133"/>
    <lineage>
        <taxon>Eukaryota</taxon>
        <taxon>Viridiplantae</taxon>
        <taxon>Prasinodermophyta</taxon>
        <taxon>Prasinodermophyceae</taxon>
        <taxon>Prasinodermales</taxon>
        <taxon>Prasinodermaceae</taxon>
        <taxon>Prasinoderma</taxon>
    </lineage>
</organism>
<feature type="transmembrane region" description="Helical" evidence="1">
    <location>
        <begin position="41"/>
        <end position="57"/>
    </location>
</feature>
<keyword evidence="1" id="KW-1133">Transmembrane helix</keyword>